<evidence type="ECO:0000313" key="4">
    <source>
        <dbReference type="Proteomes" id="UP000281547"/>
    </source>
</evidence>
<dbReference type="RefSeq" id="WP_127188533.1">
    <property type="nucleotide sequence ID" value="NZ_RZNJ01000003.1"/>
</dbReference>
<dbReference type="EMBL" id="RZNJ01000003">
    <property type="protein sequence ID" value="RUT31287.1"/>
    <property type="molecule type" value="Genomic_DNA"/>
</dbReference>
<gene>
    <name evidence="3" type="ORF">EMQ25_10535</name>
</gene>
<dbReference type="AlphaFoldDB" id="A0A433XB20"/>
<sequence>MSKTGAAAEIGGVYPMLYAFWDGDGRLDHRAMDLQVGHVLEAGADGVAVLGLVTESHRMDARERLALTRSVGQRLGGECPYSVTITGETVDEQRAFADAALEAGADWLILQPPLKTVLGEAELIAFFAAIAEGLACPLGVQNNPEHLKNAFSAAGLIRLHEAVPAITIAKAEGPVVTAEPLIDATRASLRSFGGHGGIEHTRLLRAGAHGLIPAPDCLPLQIRIDRLWAEGTEEARAEAEAIETELLPLIVFMNRSIDVLLCYGRQFMARRLGLEDSFDRFGTLRPTPFGLAEMDRLYERLSETEARYLG</sequence>
<keyword evidence="4" id="KW-1185">Reference proteome</keyword>
<dbReference type="Pfam" id="PF00701">
    <property type="entry name" value="DHDPS"/>
    <property type="match status" value="1"/>
</dbReference>
<comment type="caution">
    <text evidence="3">The sequence shown here is derived from an EMBL/GenBank/DDBJ whole genome shotgun (WGS) entry which is preliminary data.</text>
</comment>
<name>A0A433XB20_9HYPH</name>
<accession>A0A433XB20</accession>
<dbReference type="Gene3D" id="3.20.20.70">
    <property type="entry name" value="Aldolase class I"/>
    <property type="match status" value="1"/>
</dbReference>
<dbReference type="SUPFAM" id="SSF51569">
    <property type="entry name" value="Aldolase"/>
    <property type="match status" value="1"/>
</dbReference>
<dbReference type="OrthoDB" id="9796205at2"/>
<dbReference type="GO" id="GO:0005829">
    <property type="term" value="C:cytosol"/>
    <property type="evidence" value="ECO:0007669"/>
    <property type="project" value="TreeGrafter"/>
</dbReference>
<dbReference type="Proteomes" id="UP000281547">
    <property type="component" value="Unassembled WGS sequence"/>
</dbReference>
<evidence type="ECO:0000313" key="3">
    <source>
        <dbReference type="EMBL" id="RUT31287.1"/>
    </source>
</evidence>
<reference evidence="3 4" key="1">
    <citation type="journal article" date="2016" name="Int. J. Syst. Evol. Microbiol.">
        <title>Arsenicitalea aurantiaca gen. nov., sp. nov., a new member of the family Hyphomicrobiaceae, isolated from high-arsenic sediment.</title>
        <authorList>
            <person name="Mu Y."/>
            <person name="Zhou L."/>
            <person name="Zeng X.C."/>
            <person name="Liu L."/>
            <person name="Pan Y."/>
            <person name="Chen X."/>
            <person name="Wang J."/>
            <person name="Li S."/>
            <person name="Li W.J."/>
            <person name="Wang Y."/>
        </authorList>
    </citation>
    <scope>NUCLEOTIDE SEQUENCE [LARGE SCALE GENOMIC DNA]</scope>
    <source>
        <strain evidence="3 4">42-50</strain>
    </source>
</reference>
<dbReference type="CDD" id="cd00408">
    <property type="entry name" value="DHDPS-like"/>
    <property type="match status" value="1"/>
</dbReference>
<evidence type="ECO:0000256" key="1">
    <source>
        <dbReference type="ARBA" id="ARBA00007592"/>
    </source>
</evidence>
<organism evidence="3 4">
    <name type="scientific">Arsenicitalea aurantiaca</name>
    <dbReference type="NCBI Taxonomy" id="1783274"/>
    <lineage>
        <taxon>Bacteria</taxon>
        <taxon>Pseudomonadati</taxon>
        <taxon>Pseudomonadota</taxon>
        <taxon>Alphaproteobacteria</taxon>
        <taxon>Hyphomicrobiales</taxon>
        <taxon>Devosiaceae</taxon>
        <taxon>Arsenicitalea</taxon>
    </lineage>
</organism>
<dbReference type="InterPro" id="IPR013785">
    <property type="entry name" value="Aldolase_TIM"/>
</dbReference>
<evidence type="ECO:0000256" key="2">
    <source>
        <dbReference type="ARBA" id="ARBA00023239"/>
    </source>
</evidence>
<comment type="similarity">
    <text evidence="1">Belongs to the DapA family.</text>
</comment>
<protein>
    <submittedName>
        <fullName evidence="3">Dihydrodipicolinate synthase family protein</fullName>
    </submittedName>
</protein>
<keyword evidence="2" id="KW-0456">Lyase</keyword>
<proteinExistence type="inferred from homology"/>
<dbReference type="PANTHER" id="PTHR12128:SF66">
    <property type="entry name" value="4-HYDROXY-2-OXOGLUTARATE ALDOLASE, MITOCHONDRIAL"/>
    <property type="match status" value="1"/>
</dbReference>
<dbReference type="SMART" id="SM01130">
    <property type="entry name" value="DHDPS"/>
    <property type="match status" value="1"/>
</dbReference>
<dbReference type="GO" id="GO:0008840">
    <property type="term" value="F:4-hydroxy-tetrahydrodipicolinate synthase activity"/>
    <property type="evidence" value="ECO:0007669"/>
    <property type="project" value="TreeGrafter"/>
</dbReference>
<dbReference type="InterPro" id="IPR002220">
    <property type="entry name" value="DapA-like"/>
</dbReference>
<dbReference type="PANTHER" id="PTHR12128">
    <property type="entry name" value="DIHYDRODIPICOLINATE SYNTHASE"/>
    <property type="match status" value="1"/>
</dbReference>